<reference evidence="2" key="1">
    <citation type="submission" date="2016-10" db="EMBL/GenBank/DDBJ databases">
        <authorList>
            <person name="Varghese N."/>
            <person name="Submissions S."/>
        </authorList>
    </citation>
    <scope>NUCLEOTIDE SEQUENCE [LARGE SCALE GENOMIC DNA]</scope>
    <source>
        <strain evidence="2">DSM 11593</strain>
    </source>
</reference>
<organism evidence="1 2">
    <name type="scientific">Paracoccus alkenifer</name>
    <dbReference type="NCBI Taxonomy" id="65735"/>
    <lineage>
        <taxon>Bacteria</taxon>
        <taxon>Pseudomonadati</taxon>
        <taxon>Pseudomonadota</taxon>
        <taxon>Alphaproteobacteria</taxon>
        <taxon>Rhodobacterales</taxon>
        <taxon>Paracoccaceae</taxon>
        <taxon>Paracoccus</taxon>
    </lineage>
</organism>
<keyword evidence="2" id="KW-1185">Reference proteome</keyword>
<proteinExistence type="predicted"/>
<dbReference type="Gene3D" id="3.40.50.2000">
    <property type="entry name" value="Glycogen Phosphorylase B"/>
    <property type="match status" value="1"/>
</dbReference>
<name>A0A1H6MZK3_9RHOB</name>
<accession>A0A1H6MZK3</accession>
<dbReference type="EMBL" id="FNXG01000004">
    <property type="protein sequence ID" value="SEI05181.1"/>
    <property type="molecule type" value="Genomic_DNA"/>
</dbReference>
<gene>
    <name evidence="1" type="ORF">SAMN04488075_2493</name>
</gene>
<evidence type="ECO:0000313" key="1">
    <source>
        <dbReference type="EMBL" id="SEI05181.1"/>
    </source>
</evidence>
<dbReference type="STRING" id="65735.SAMN04488075_2493"/>
<dbReference type="Proteomes" id="UP000199125">
    <property type="component" value="Unassembled WGS sequence"/>
</dbReference>
<evidence type="ECO:0000313" key="2">
    <source>
        <dbReference type="Proteomes" id="UP000199125"/>
    </source>
</evidence>
<dbReference type="GO" id="GO:0016740">
    <property type="term" value="F:transferase activity"/>
    <property type="evidence" value="ECO:0007669"/>
    <property type="project" value="UniProtKB-KW"/>
</dbReference>
<dbReference type="SUPFAM" id="SSF53756">
    <property type="entry name" value="UDP-Glycosyltransferase/glycogen phosphorylase"/>
    <property type="match status" value="1"/>
</dbReference>
<dbReference type="RefSeq" id="WP_177172561.1">
    <property type="nucleotide sequence ID" value="NZ_FNXG01000004.1"/>
</dbReference>
<keyword evidence="1" id="KW-0808">Transferase</keyword>
<protein>
    <submittedName>
        <fullName evidence="1">Glycosyltransferase involved in cell wall bisynthesis</fullName>
    </submittedName>
</protein>
<sequence length="391" mass="43088">MHQPRLIMFAPAPVLRMGNRLRLDVKFVEGVAQHCEAWPGPVSCVLREGCGDIPFGAEYALDALPFDLRILGRHEPVALGHVEGADVILADADDTNLLSLVPLARQAGAKIAYVIEYTLQTRMQILMLDRQRSPLRKLRGAAWLLHQERRRRRAMHQADALQCNGYPAAESYGRLNGNAMTYMDGRLTPEVLATPADIKARQQHLRSGAPLRLIHSGRLEPMKGAQDLLPVMRELARLGVTAELDIYGSGSEAPAIAAGLAEFDGRVRLHPPVDFRNTLTRLNRESADLFLSCHRQSDPSCTYIEAMGGGLAVVGYANAMWRRMAELSQAGLHAPLGSVAGLAGRIATLDKDRETLIEMGDKALGFASARLFQDEFRRRMQHLRELVPATG</sequence>
<dbReference type="AlphaFoldDB" id="A0A1H6MZK3"/>
<dbReference type="Pfam" id="PF13692">
    <property type="entry name" value="Glyco_trans_1_4"/>
    <property type="match status" value="1"/>
</dbReference>